<evidence type="ECO:0000313" key="2">
    <source>
        <dbReference type="EMBL" id="MBT1685713.1"/>
    </source>
</evidence>
<dbReference type="CDD" id="cd15482">
    <property type="entry name" value="Sialidase_non-viral"/>
    <property type="match status" value="1"/>
</dbReference>
<dbReference type="SUPFAM" id="SSF50939">
    <property type="entry name" value="Sialidases"/>
    <property type="match status" value="1"/>
</dbReference>
<feature type="signal peptide" evidence="1">
    <location>
        <begin position="1"/>
        <end position="20"/>
    </location>
</feature>
<evidence type="ECO:0000256" key="1">
    <source>
        <dbReference type="SAM" id="SignalP"/>
    </source>
</evidence>
<protein>
    <submittedName>
        <fullName evidence="2">Glycoside hydrolase</fullName>
    </submittedName>
</protein>
<sequence>MRAHFFGFLLLAGVSLPAAGQQKPTALPPMAHAPGYSWQASIAIHPKNPQNMVVAVSPGTVYYTVDGGNTWKTGTVPVVGEQGDARLISDGHGTFYYFQTNGPGITACYTSRDGQTWDTGTPVAMDNTKHNERVNVSADAKGSLYVTYTQFDEYPSEDAACRSSIWMTRSSNGKKWSTPKEMSQTAGRCNDARRAASGALAAVAADGKSYVAWLTGQTIFMDRSFDGSMWLSNDITVTRLKADAYSEPTLLVDRSKGPRMGSLYMAWSDTRSSQDDADVWFIRSTNYGDNWTSPQRVNDDALGQQYQPAMAIDPATGILYMLYFDRRATEGEGLATEVYLAWSNDGGNNFHNKKISTAPFTGQTILPERGYTGLAVHKGTIAAVWIQDLDGKPAVFTNTLTQEALGAAQIATK</sequence>
<dbReference type="Proteomes" id="UP001319180">
    <property type="component" value="Unassembled WGS sequence"/>
</dbReference>
<dbReference type="Gene3D" id="2.120.10.10">
    <property type="match status" value="1"/>
</dbReference>
<dbReference type="InterPro" id="IPR036278">
    <property type="entry name" value="Sialidase_sf"/>
</dbReference>
<accession>A0AAP2D5J7</accession>
<keyword evidence="1" id="KW-0732">Signal</keyword>
<gene>
    <name evidence="2" type="ORF">KK078_04055</name>
</gene>
<keyword evidence="3" id="KW-1185">Reference proteome</keyword>
<dbReference type="GO" id="GO:0016787">
    <property type="term" value="F:hydrolase activity"/>
    <property type="evidence" value="ECO:0007669"/>
    <property type="project" value="UniProtKB-KW"/>
</dbReference>
<dbReference type="EMBL" id="JAHESC010000004">
    <property type="protein sequence ID" value="MBT1685713.1"/>
    <property type="molecule type" value="Genomic_DNA"/>
</dbReference>
<dbReference type="RefSeq" id="WP_254088964.1">
    <property type="nucleotide sequence ID" value="NZ_JAHESC010000004.1"/>
</dbReference>
<dbReference type="InterPro" id="IPR015943">
    <property type="entry name" value="WD40/YVTN_repeat-like_dom_sf"/>
</dbReference>
<evidence type="ECO:0000313" key="3">
    <source>
        <dbReference type="Proteomes" id="UP001319180"/>
    </source>
</evidence>
<name>A0AAP2D5J7_9BACT</name>
<keyword evidence="2" id="KW-0378">Hydrolase</keyword>
<dbReference type="AlphaFoldDB" id="A0AAP2D5J7"/>
<organism evidence="2 3">
    <name type="scientific">Dawidia soli</name>
    <dbReference type="NCBI Taxonomy" id="2782352"/>
    <lineage>
        <taxon>Bacteria</taxon>
        <taxon>Pseudomonadati</taxon>
        <taxon>Bacteroidota</taxon>
        <taxon>Cytophagia</taxon>
        <taxon>Cytophagales</taxon>
        <taxon>Chryseotaleaceae</taxon>
        <taxon>Dawidia</taxon>
    </lineage>
</organism>
<proteinExistence type="predicted"/>
<reference evidence="2 3" key="1">
    <citation type="submission" date="2021-05" db="EMBL/GenBank/DDBJ databases">
        <title>A Polyphasic approach of four new species of the genus Ohtaekwangia: Ohtaekwangia histidinii sp. nov., Ohtaekwangia cretensis sp. nov., Ohtaekwangia indiensis sp. nov., Ohtaekwangia reichenbachii sp. nov. from diverse environment.</title>
        <authorList>
            <person name="Octaviana S."/>
        </authorList>
    </citation>
    <scope>NUCLEOTIDE SEQUENCE [LARGE SCALE GENOMIC DNA]</scope>
    <source>
        <strain evidence="2 3">PWU37</strain>
    </source>
</reference>
<dbReference type="Gene3D" id="2.130.10.10">
    <property type="entry name" value="YVTN repeat-like/Quinoprotein amine dehydrogenase"/>
    <property type="match status" value="1"/>
</dbReference>
<feature type="chain" id="PRO_5042840220" evidence="1">
    <location>
        <begin position="21"/>
        <end position="413"/>
    </location>
</feature>
<comment type="caution">
    <text evidence="2">The sequence shown here is derived from an EMBL/GenBank/DDBJ whole genome shotgun (WGS) entry which is preliminary data.</text>
</comment>